<dbReference type="RefSeq" id="WP_305171073.1">
    <property type="nucleotide sequence ID" value="NZ_JAUUUU010000007.1"/>
</dbReference>
<keyword evidence="4" id="KW-1185">Reference proteome</keyword>
<dbReference type="SUPFAM" id="SSF117991">
    <property type="entry name" value="YbeD/HP0495-like"/>
    <property type="match status" value="1"/>
</dbReference>
<reference evidence="3" key="2">
    <citation type="submission" date="2023-08" db="EMBL/GenBank/DDBJ databases">
        <authorList>
            <person name="Luo J."/>
        </authorList>
    </citation>
    <scope>NUCLEOTIDE SEQUENCE</scope>
    <source>
        <strain evidence="3">DSM 25064</strain>
    </source>
</reference>
<dbReference type="Pfam" id="PF04359">
    <property type="entry name" value="DUF493"/>
    <property type="match status" value="1"/>
</dbReference>
<dbReference type="GO" id="GO:0005829">
    <property type="term" value="C:cytosol"/>
    <property type="evidence" value="ECO:0007669"/>
    <property type="project" value="TreeGrafter"/>
</dbReference>
<protein>
    <recommendedName>
        <fullName evidence="2">UPF0250 protein Q8A57_10550</fullName>
    </recommendedName>
</protein>
<dbReference type="HAMAP" id="MF_00659">
    <property type="entry name" value="UPF0250"/>
    <property type="match status" value="1"/>
</dbReference>
<name>A0AAW8B6Z4_9GAMM</name>
<organism evidence="3 4">
    <name type="scientific">Porticoccus litoralis</name>
    <dbReference type="NCBI Taxonomy" id="434086"/>
    <lineage>
        <taxon>Bacteria</taxon>
        <taxon>Pseudomonadati</taxon>
        <taxon>Pseudomonadota</taxon>
        <taxon>Gammaproteobacteria</taxon>
        <taxon>Cellvibrionales</taxon>
        <taxon>Porticoccaceae</taxon>
        <taxon>Porticoccus</taxon>
    </lineage>
</organism>
<reference evidence="3" key="1">
    <citation type="journal article" date="2010" name="Int. J. Syst. Evol. Microbiol.">
        <title>Porticoccus litoralis gen. nov., sp. nov., a gammaproteobacterium isolated from the Yellow Sea.</title>
        <authorList>
            <person name="Oh H.M."/>
            <person name="Kim H."/>
            <person name="Kim K.M."/>
            <person name="Min G.S."/>
            <person name="Cho J.C."/>
        </authorList>
    </citation>
    <scope>NUCLEOTIDE SEQUENCE</scope>
    <source>
        <strain evidence="3">DSM 25064</strain>
    </source>
</reference>
<sequence length="89" mass="9682">MSTPEAPKIEFPCDYPIKVVGSAGGELHNLVIETMERHSPGFDQATITVRGSRKGNFQSITVTITATGETQLQAIFADLKDHPLVQMVL</sequence>
<dbReference type="EMBL" id="JAUUUU010000007">
    <property type="protein sequence ID" value="MDP1521408.1"/>
    <property type="molecule type" value="Genomic_DNA"/>
</dbReference>
<dbReference type="Proteomes" id="UP001178354">
    <property type="component" value="Unassembled WGS sequence"/>
</dbReference>
<gene>
    <name evidence="3" type="ORF">Q8A57_10550</name>
</gene>
<dbReference type="Gene3D" id="3.30.70.260">
    <property type="match status" value="1"/>
</dbReference>
<evidence type="ECO:0000313" key="4">
    <source>
        <dbReference type="Proteomes" id="UP001178354"/>
    </source>
</evidence>
<evidence type="ECO:0000256" key="2">
    <source>
        <dbReference type="HAMAP-Rule" id="MF_00659"/>
    </source>
</evidence>
<dbReference type="InterPro" id="IPR027471">
    <property type="entry name" value="YbeD-like_sf"/>
</dbReference>
<dbReference type="PANTHER" id="PTHR38036">
    <property type="entry name" value="UPF0250 PROTEIN YBED"/>
    <property type="match status" value="1"/>
</dbReference>
<comment type="similarity">
    <text evidence="1 2">Belongs to the UPF0250 family.</text>
</comment>
<comment type="caution">
    <text evidence="3">The sequence shown here is derived from an EMBL/GenBank/DDBJ whole genome shotgun (WGS) entry which is preliminary data.</text>
</comment>
<evidence type="ECO:0000313" key="3">
    <source>
        <dbReference type="EMBL" id="MDP1521408.1"/>
    </source>
</evidence>
<evidence type="ECO:0000256" key="1">
    <source>
        <dbReference type="ARBA" id="ARBA00008460"/>
    </source>
</evidence>
<dbReference type="PANTHER" id="PTHR38036:SF1">
    <property type="entry name" value="UPF0250 PROTEIN YBED"/>
    <property type="match status" value="1"/>
</dbReference>
<proteinExistence type="inferred from homology"/>
<dbReference type="AlphaFoldDB" id="A0AAW8B6Z4"/>
<dbReference type="InterPro" id="IPR007454">
    <property type="entry name" value="UPF0250_YbeD-like"/>
</dbReference>
<accession>A0AAW8B6Z4</accession>